<reference evidence="2 3" key="2">
    <citation type="journal article" date="2014" name="BMC Genomics">
        <title>An improved genome of the model marine alga Ostreococcus tauri unfolds by assessing Illumina de novo assemblies.</title>
        <authorList>
            <person name="Blanc-Mathieu R."/>
            <person name="Verhelst B."/>
            <person name="Derelle E."/>
            <person name="Rombauts S."/>
            <person name="Bouget F.Y."/>
            <person name="Carre I."/>
            <person name="Chateau A."/>
            <person name="Eyre-Walker A."/>
            <person name="Grimsley N."/>
            <person name="Moreau H."/>
            <person name="Piegu B."/>
            <person name="Rivals E."/>
            <person name="Schackwitz W."/>
            <person name="Van de Peer Y."/>
            <person name="Piganeau G."/>
        </authorList>
    </citation>
    <scope>NUCLEOTIDE SEQUENCE [LARGE SCALE GENOMIC DNA]</scope>
    <source>
        <strain evidence="3">OTTH 0595 / CCAP 157/2 / RCC745</strain>
    </source>
</reference>
<keyword evidence="3" id="KW-1185">Reference proteome</keyword>
<dbReference type="GeneID" id="9832722"/>
<evidence type="ECO:0000259" key="1">
    <source>
        <dbReference type="SMART" id="SM00672"/>
    </source>
</evidence>
<dbReference type="RefSeq" id="XP_003075363.2">
    <property type="nucleotide sequence ID" value="XM_003075315.2"/>
</dbReference>
<evidence type="ECO:0000313" key="2">
    <source>
        <dbReference type="EMBL" id="CEG01297.1"/>
    </source>
</evidence>
<evidence type="ECO:0000313" key="3">
    <source>
        <dbReference type="Proteomes" id="UP000009170"/>
    </source>
</evidence>
<sequence>MKRRTAVKLRRRFLARFALAVLVVCAMVYGRENRVVPEKISSDEPTFLGGDATSEAVGDRVTRGSPRVADTSAGKIDSLQPTRALFEEALKQNQTETFFKAFFKSQLGDIAHFDGAVVQKAKLEALVARSIPKLSLYLLSRDDGNKFTWSHVAGPATFWSTNDFHAFVKEHLEVITVDFPDTFHEAYFLINNFDEPQAVGEGCVDKIDLLRQLHANVVEGVISSYEKVPVWSMSKVRGCHTDLLFPFPDYFVHLREKSAAREACQSRWMNRSNDIIFRGSTTGFGDATTNLRARTMGKLIDEPGFDVGFTVAIQGFQQSWAPRLFKDKMSGGDFCNFKAIMDIDGNAHSFNRQLLIAEAGAVMVRVNVFTDWFAEGVQNDEFCFAVDPSDVLNTSRRIRDSLIRDPVRAVDTAEAFTRLARWVVQDDVVIQYLRQAFNHYVAAVHFIE</sequence>
<reference evidence="3" key="1">
    <citation type="journal article" date="2006" name="Proc. Natl. Acad. Sci. U.S.A.">
        <title>Genome analysis of the smallest free-living eukaryote Ostreococcus tauri unveils many unique features.</title>
        <authorList>
            <person name="Derelle E."/>
            <person name="Ferraz C."/>
            <person name="Rombauts S."/>
            <person name="Rouze P."/>
            <person name="Worden A.Z."/>
            <person name="Robbens S."/>
            <person name="Partensky F."/>
            <person name="Degroeve S."/>
            <person name="Echeynie S."/>
            <person name="Cooke R."/>
            <person name="Saeys Y."/>
            <person name="Wuyts J."/>
            <person name="Jabbari K."/>
            <person name="Bowler C."/>
            <person name="Panaud O."/>
            <person name="Piegu B."/>
            <person name="Ball S.G."/>
            <person name="Ral J.-P."/>
            <person name="Bouget F.-Y."/>
            <person name="Piganeau G."/>
            <person name="De Baets B."/>
            <person name="Picard A."/>
            <person name="Delseny M."/>
            <person name="Demaille J."/>
            <person name="Van de Peer Y."/>
            <person name="Moreau H."/>
        </authorList>
    </citation>
    <scope>NUCLEOTIDE SEQUENCE [LARGE SCALE GENOMIC DNA]</scope>
    <source>
        <strain evidence="3">OTTH 0595 / CCAP 157/2 / RCC745</strain>
    </source>
</reference>
<gene>
    <name evidence="2" type="ORF">OT_ostta02g05420</name>
</gene>
<protein>
    <submittedName>
        <fullName evidence="2">Lipopolysaccharide-modifying protein</fullName>
    </submittedName>
</protein>
<dbReference type="SMART" id="SM00672">
    <property type="entry name" value="CAP10"/>
    <property type="match status" value="1"/>
</dbReference>
<dbReference type="EMBL" id="CAID01000002">
    <property type="protein sequence ID" value="CEG01297.1"/>
    <property type="molecule type" value="Genomic_DNA"/>
</dbReference>
<dbReference type="InParanoid" id="A0A096PAG1"/>
<name>A0A096PAG1_OSTTA</name>
<dbReference type="AlphaFoldDB" id="A0A096PAG1"/>
<feature type="domain" description="Glycosyl transferase CAP10" evidence="1">
    <location>
        <begin position="203"/>
        <end position="447"/>
    </location>
</feature>
<accession>A0A096PAG1</accession>
<dbReference type="KEGG" id="ota:OT_ostta02g05420"/>
<dbReference type="InterPro" id="IPR006598">
    <property type="entry name" value="CAP10"/>
</dbReference>
<dbReference type="OrthoDB" id="541052at2759"/>
<organism evidence="2 3">
    <name type="scientific">Ostreococcus tauri</name>
    <name type="common">Marine green alga</name>
    <dbReference type="NCBI Taxonomy" id="70448"/>
    <lineage>
        <taxon>Eukaryota</taxon>
        <taxon>Viridiplantae</taxon>
        <taxon>Chlorophyta</taxon>
        <taxon>Mamiellophyceae</taxon>
        <taxon>Mamiellales</taxon>
        <taxon>Bathycoccaceae</taxon>
        <taxon>Ostreococcus</taxon>
    </lineage>
</organism>
<dbReference type="Proteomes" id="UP000009170">
    <property type="component" value="Unassembled WGS sequence"/>
</dbReference>
<comment type="caution">
    <text evidence="2">The sequence shown here is derived from an EMBL/GenBank/DDBJ whole genome shotgun (WGS) entry which is preliminary data.</text>
</comment>
<proteinExistence type="predicted"/>